<protein>
    <submittedName>
        <fullName evidence="1">Uncharacterized protein</fullName>
    </submittedName>
</protein>
<name>A0ACC2EJ83_DIPCM</name>
<gene>
    <name evidence="1" type="ORF">O6H91_02G104400</name>
</gene>
<dbReference type="EMBL" id="CM055093">
    <property type="protein sequence ID" value="KAJ7566467.1"/>
    <property type="molecule type" value="Genomic_DNA"/>
</dbReference>
<accession>A0ACC2EJ83</accession>
<dbReference type="Proteomes" id="UP001162992">
    <property type="component" value="Chromosome 2"/>
</dbReference>
<evidence type="ECO:0000313" key="1">
    <source>
        <dbReference type="EMBL" id="KAJ7566467.1"/>
    </source>
</evidence>
<organism evidence="1 2">
    <name type="scientific">Diphasiastrum complanatum</name>
    <name type="common">Issler's clubmoss</name>
    <name type="synonym">Lycopodium complanatum</name>
    <dbReference type="NCBI Taxonomy" id="34168"/>
    <lineage>
        <taxon>Eukaryota</taxon>
        <taxon>Viridiplantae</taxon>
        <taxon>Streptophyta</taxon>
        <taxon>Embryophyta</taxon>
        <taxon>Tracheophyta</taxon>
        <taxon>Lycopodiopsida</taxon>
        <taxon>Lycopodiales</taxon>
        <taxon>Lycopodiaceae</taxon>
        <taxon>Lycopodioideae</taxon>
        <taxon>Diphasiastrum</taxon>
    </lineage>
</organism>
<evidence type="ECO:0000313" key="2">
    <source>
        <dbReference type="Proteomes" id="UP001162992"/>
    </source>
</evidence>
<keyword evidence="2" id="KW-1185">Reference proteome</keyword>
<reference evidence="2" key="1">
    <citation type="journal article" date="2024" name="Proc. Natl. Acad. Sci. U.S.A.">
        <title>Extraordinary preservation of gene collinearity over three hundred million years revealed in homosporous lycophytes.</title>
        <authorList>
            <person name="Li C."/>
            <person name="Wickell D."/>
            <person name="Kuo L.Y."/>
            <person name="Chen X."/>
            <person name="Nie B."/>
            <person name="Liao X."/>
            <person name="Peng D."/>
            <person name="Ji J."/>
            <person name="Jenkins J."/>
            <person name="Williams M."/>
            <person name="Shu S."/>
            <person name="Plott C."/>
            <person name="Barry K."/>
            <person name="Rajasekar S."/>
            <person name="Grimwood J."/>
            <person name="Han X."/>
            <person name="Sun S."/>
            <person name="Hou Z."/>
            <person name="He W."/>
            <person name="Dai G."/>
            <person name="Sun C."/>
            <person name="Schmutz J."/>
            <person name="Leebens-Mack J.H."/>
            <person name="Li F.W."/>
            <person name="Wang L."/>
        </authorList>
    </citation>
    <scope>NUCLEOTIDE SEQUENCE [LARGE SCALE GENOMIC DNA]</scope>
    <source>
        <strain evidence="2">cv. PW_Plant_1</strain>
    </source>
</reference>
<comment type="caution">
    <text evidence="1">The sequence shown here is derived from an EMBL/GenBank/DDBJ whole genome shotgun (WGS) entry which is preliminary data.</text>
</comment>
<sequence>MELSLDCRDGGILSIESHRSVPAPFLTKTYDLVEDSSTDEIVSWGEDGTTFVVWRPSEFAKDILPNYFKHNNFSSFVRQLNTYGFRKIVSDRWEFSNEFFLKGNQHLLCEIVRRRTGQATSLLLSTDQELNCTSLSAHISSLQGNIITHAEPPFSMCDENQRLRMENFWLSSEITRMRHLYNEIINLVESHVDQSCFTATKINHPAFLLSSEAEGFPSITPIKDIDYKQSMINRENSGNGIGCHSHLPFSEESTSMRIGQSNSRHTQKETSSSNASSLSFLNDNVIDDCPIILTNSSKMFSPWPPAEHTPKTPKLFGFPLTGNKRSRDEQFPCHPVESSTSVGVKRSCCISTIPDLNSSSDDPWLNPRNPVNVTEKFSS</sequence>
<proteinExistence type="predicted"/>